<dbReference type="EMBL" id="GL945443">
    <property type="protein sequence ID" value="EGO19407.1"/>
    <property type="molecule type" value="Genomic_DNA"/>
</dbReference>
<dbReference type="RefSeq" id="XP_007323540.1">
    <property type="nucleotide sequence ID" value="XM_007323478.1"/>
</dbReference>
<organism>
    <name type="scientific">Serpula lacrymans var. lacrymans (strain S7.9)</name>
    <name type="common">Dry rot fungus</name>
    <dbReference type="NCBI Taxonomy" id="578457"/>
    <lineage>
        <taxon>Eukaryota</taxon>
        <taxon>Fungi</taxon>
        <taxon>Dikarya</taxon>
        <taxon>Basidiomycota</taxon>
        <taxon>Agaricomycotina</taxon>
        <taxon>Agaricomycetes</taxon>
        <taxon>Agaricomycetidae</taxon>
        <taxon>Boletales</taxon>
        <taxon>Coniophorineae</taxon>
        <taxon>Serpulaceae</taxon>
        <taxon>Serpula</taxon>
    </lineage>
</organism>
<dbReference type="GeneID" id="18815812"/>
<accession>F8PAW6</accession>
<evidence type="ECO:0000313" key="2">
    <source>
        <dbReference type="EMBL" id="EGO19407.1"/>
    </source>
</evidence>
<dbReference type="KEGG" id="sla:SERLADRAFT_442894"/>
<feature type="region of interest" description="Disordered" evidence="1">
    <location>
        <begin position="62"/>
        <end position="110"/>
    </location>
</feature>
<sequence>MSTNIINELAALTIREDTMVLDIGIDKFNEECSTYAITFTPTMPGPVNIVFRFQKAPMKAAHAFPDDSNSKEDSEMSKLSKKHAAGNSTKSIKRKEGNTTHSHPVGSVTAKPVKNNLAIYDKLLSNYK</sequence>
<dbReference type="AlphaFoldDB" id="F8PAW6"/>
<reference evidence="2" key="1">
    <citation type="submission" date="2011-04" db="EMBL/GenBank/DDBJ databases">
        <title>Evolution of plant cell wall degrading machinery underlies the functional diversity of forest fungi.</title>
        <authorList>
            <consortium name="US DOE Joint Genome Institute (JGI-PGF)"/>
            <person name="Eastwood D.C."/>
            <person name="Floudas D."/>
            <person name="Binder M."/>
            <person name="Majcherczyk A."/>
            <person name="Schneider P."/>
            <person name="Aerts A."/>
            <person name="Asiegbu F.O."/>
            <person name="Baker S.E."/>
            <person name="Barry K."/>
            <person name="Bendiksby M."/>
            <person name="Blumentritt M."/>
            <person name="Coutinho P.M."/>
            <person name="Cullen D."/>
            <person name="Cullen D."/>
            <person name="Gathman A."/>
            <person name="Goodell B."/>
            <person name="Henrissat B."/>
            <person name="Ihrmark K."/>
            <person name="Kauserud H."/>
            <person name="Kohler A."/>
            <person name="LaButti K."/>
            <person name="Lapidus A."/>
            <person name="Lavin J.L."/>
            <person name="Lee Y.-H."/>
            <person name="Lindquist E."/>
            <person name="Lilly W."/>
            <person name="Lucas S."/>
            <person name="Morin E."/>
            <person name="Murat C."/>
            <person name="Oguiza J.A."/>
            <person name="Park J."/>
            <person name="Pisabarro A.G."/>
            <person name="Riley R."/>
            <person name="Rosling A."/>
            <person name="Salamov A."/>
            <person name="Schmidt O."/>
            <person name="Schmutz J."/>
            <person name="Skrede I."/>
            <person name="Stenlid J."/>
            <person name="Wiebenga A."/>
            <person name="Xie X."/>
            <person name="Kues U."/>
            <person name="Hibbett D.S."/>
            <person name="Hoffmeister D."/>
            <person name="Hogberg N."/>
            <person name="Martin F."/>
            <person name="Grigoriev I.V."/>
            <person name="Watkinson S.C."/>
        </authorList>
    </citation>
    <scope>NUCLEOTIDE SEQUENCE</scope>
    <source>
        <strain evidence="2">S7.9</strain>
    </source>
</reference>
<protein>
    <submittedName>
        <fullName evidence="2">Uncharacterized protein</fullName>
    </submittedName>
</protein>
<dbReference type="Proteomes" id="UP000008064">
    <property type="component" value="Unassembled WGS sequence"/>
</dbReference>
<evidence type="ECO:0000256" key="1">
    <source>
        <dbReference type="SAM" id="MobiDB-lite"/>
    </source>
</evidence>
<gene>
    <name evidence="2" type="ORF">SERLADRAFT_442894</name>
</gene>
<dbReference type="HOGENOM" id="CLU_1960904_0_0_1"/>
<proteinExistence type="predicted"/>
<feature type="compositionally biased region" description="Basic and acidic residues" evidence="1">
    <location>
        <begin position="64"/>
        <end position="78"/>
    </location>
</feature>
<name>F8PAW6_SERL9</name>